<proteinExistence type="predicted"/>
<feature type="transmembrane region" description="Helical" evidence="1">
    <location>
        <begin position="34"/>
        <end position="51"/>
    </location>
</feature>
<protein>
    <submittedName>
        <fullName evidence="2">Uncharacterized protein</fullName>
    </submittedName>
</protein>
<gene>
    <name evidence="2" type="ORF">PDESU_05743</name>
</gene>
<dbReference type="Proteomes" id="UP000366872">
    <property type="component" value="Unassembled WGS sequence"/>
</dbReference>
<dbReference type="RefSeq" id="WP_136082644.1">
    <property type="nucleotide sequence ID" value="NZ_CAAHFG010000004.1"/>
</dbReference>
<evidence type="ECO:0000313" key="3">
    <source>
        <dbReference type="Proteomes" id="UP000366872"/>
    </source>
</evidence>
<sequence>MEALQTLSPMTWIILIVAIAISIAVLFNKAIKATMKLAVIAVMALLVIYFLQQAGLFQPATTGN</sequence>
<dbReference type="EMBL" id="CAAHFG010000004">
    <property type="protein sequence ID" value="VGO17148.1"/>
    <property type="molecule type" value="Genomic_DNA"/>
</dbReference>
<keyword evidence="1" id="KW-1133">Transmembrane helix</keyword>
<evidence type="ECO:0000256" key="1">
    <source>
        <dbReference type="SAM" id="Phobius"/>
    </source>
</evidence>
<dbReference type="AlphaFoldDB" id="A0A6C2UAL3"/>
<keyword evidence="1" id="KW-0812">Transmembrane</keyword>
<accession>A0A6C2UAL3</accession>
<organism evidence="2 3">
    <name type="scientific">Pontiella desulfatans</name>
    <dbReference type="NCBI Taxonomy" id="2750659"/>
    <lineage>
        <taxon>Bacteria</taxon>
        <taxon>Pseudomonadati</taxon>
        <taxon>Kiritimatiellota</taxon>
        <taxon>Kiritimatiellia</taxon>
        <taxon>Kiritimatiellales</taxon>
        <taxon>Pontiellaceae</taxon>
        <taxon>Pontiella</taxon>
    </lineage>
</organism>
<reference evidence="2 3" key="1">
    <citation type="submission" date="2019-04" db="EMBL/GenBank/DDBJ databases">
        <authorList>
            <person name="Van Vliet M D."/>
        </authorList>
    </citation>
    <scope>NUCLEOTIDE SEQUENCE [LARGE SCALE GENOMIC DNA]</scope>
    <source>
        <strain evidence="2 3">F1</strain>
    </source>
</reference>
<name>A0A6C2UAL3_PONDE</name>
<keyword evidence="3" id="KW-1185">Reference proteome</keyword>
<feature type="transmembrane region" description="Helical" evidence="1">
    <location>
        <begin position="6"/>
        <end position="27"/>
    </location>
</feature>
<keyword evidence="1" id="KW-0472">Membrane</keyword>
<evidence type="ECO:0000313" key="2">
    <source>
        <dbReference type="EMBL" id="VGO17148.1"/>
    </source>
</evidence>